<protein>
    <submittedName>
        <fullName evidence="1">Uncharacterized protein</fullName>
    </submittedName>
</protein>
<evidence type="ECO:0000313" key="1">
    <source>
        <dbReference type="EMBL" id="NSL51701.1"/>
    </source>
</evidence>
<dbReference type="EMBL" id="JABTTE010000008">
    <property type="protein sequence ID" value="NSL51701.1"/>
    <property type="molecule type" value="Genomic_DNA"/>
</dbReference>
<proteinExistence type="predicted"/>
<dbReference type="RefSeq" id="WP_173730828.1">
    <property type="nucleotide sequence ID" value="NZ_JABTTE010000008.1"/>
</dbReference>
<name>A0A8J8GEI7_9BACI</name>
<organism evidence="1 2">
    <name type="scientific">Calidifontibacillus erzurumensis</name>
    <dbReference type="NCBI Taxonomy" id="2741433"/>
    <lineage>
        <taxon>Bacteria</taxon>
        <taxon>Bacillati</taxon>
        <taxon>Bacillota</taxon>
        <taxon>Bacilli</taxon>
        <taxon>Bacillales</taxon>
        <taxon>Bacillaceae</taxon>
        <taxon>Calidifontibacillus/Schinkia group</taxon>
        <taxon>Calidifontibacillus</taxon>
    </lineage>
</organism>
<accession>A0A8J8GEI7</accession>
<sequence length="536" mass="59187">MAYNLTAVLQLKDKYSKPMRQAIKVTEQLNKATKIAQKSTDTWRNANGRLRDSMGRFIKDGNLATKVFSGITKGAGGALSSVTKLTGAFVALSAAIGGYKLSKGIFDKTIGEAAKYEQSSVTVKTMFQDDAKYREFVKMAERVAIESPLLNSQDLFANAKSFVTKTSDIKQLERIFKIIEKLNVIDPVQGVQGAALSLKELLSGDIVSMYERFEIFTRDELNAIKDLPLGKQLDAFEKLLKKKRITDEVVTELGNTTLGIWNQIKEQTDVVLRTMGQPALMRIRDFLARVNNEMQKGDKRGIESWGAKVLDGIAKTFVTAADNAGKWIKGIMDNPEFNKQKTLTAKIEFIFDDLYAKFKNWYDSGGRDQFVKTTTKITEVLAEGIHGASTTLTPIAAQLGASIGKGIADGLKSYMENHPITKVVSPYASDRVDMLKGKVLNWGISKTFEILGAEKVPKGRSHASGLSYVPYNGYTAILHKGERVLTPEENREYSKGGGGIHIAKLAEHIVVREEADIDKIAWKITKNLQRAVEAGA</sequence>
<dbReference type="AlphaFoldDB" id="A0A8J8GEI7"/>
<evidence type="ECO:0000313" key="2">
    <source>
        <dbReference type="Proteomes" id="UP000625804"/>
    </source>
</evidence>
<dbReference type="Proteomes" id="UP000625804">
    <property type="component" value="Unassembled WGS sequence"/>
</dbReference>
<gene>
    <name evidence="1" type="ORF">HR057_07955</name>
</gene>
<comment type="caution">
    <text evidence="1">The sequence shown here is derived from an EMBL/GenBank/DDBJ whole genome shotgun (WGS) entry which is preliminary data.</text>
</comment>
<keyword evidence="2" id="KW-1185">Reference proteome</keyword>
<reference evidence="1" key="1">
    <citation type="submission" date="2020-06" db="EMBL/GenBank/DDBJ databases">
        <title>A novel thermopfilic bacterium from Erzurum, Turkey.</title>
        <authorList>
            <person name="Adiguzel A."/>
            <person name="Ay H."/>
            <person name="Baltaci M.O."/>
        </authorList>
    </citation>
    <scope>NUCLEOTIDE SEQUENCE</scope>
    <source>
        <strain evidence="1">P2</strain>
    </source>
</reference>